<feature type="region of interest" description="Disordered" evidence="1">
    <location>
        <begin position="1"/>
        <end position="22"/>
    </location>
</feature>
<dbReference type="Pfam" id="PF00188">
    <property type="entry name" value="CAP"/>
    <property type="match status" value="1"/>
</dbReference>
<proteinExistence type="predicted"/>
<dbReference type="CDD" id="cd05379">
    <property type="entry name" value="CAP_bacterial"/>
    <property type="match status" value="1"/>
</dbReference>
<keyword evidence="4" id="KW-1185">Reference proteome</keyword>
<name>A0A411YHK0_9ACTN</name>
<dbReference type="PANTHER" id="PTHR30032:SF1">
    <property type="entry name" value="N-ACETYLMURAMOYL-L-ALANINE AMIDASE LYTC"/>
    <property type="match status" value="1"/>
</dbReference>
<dbReference type="KEGG" id="erz:ER308_15020"/>
<dbReference type="EMBL" id="CP036402">
    <property type="protein sequence ID" value="QBI20744.1"/>
    <property type="molecule type" value="Genomic_DNA"/>
</dbReference>
<feature type="domain" description="SCP" evidence="2">
    <location>
        <begin position="62"/>
        <end position="163"/>
    </location>
</feature>
<dbReference type="AlphaFoldDB" id="A0A411YHK0"/>
<evidence type="ECO:0000313" key="3">
    <source>
        <dbReference type="EMBL" id="QBI20744.1"/>
    </source>
</evidence>
<gene>
    <name evidence="3" type="ORF">ER308_15020</name>
</gene>
<dbReference type="InterPro" id="IPR007253">
    <property type="entry name" value="Cell_wall-bd_2"/>
</dbReference>
<dbReference type="InterPro" id="IPR051922">
    <property type="entry name" value="Bact_Sporulation_Assoc"/>
</dbReference>
<accession>A0A411YHK0</accession>
<evidence type="ECO:0000313" key="4">
    <source>
        <dbReference type="Proteomes" id="UP000291469"/>
    </source>
</evidence>
<dbReference type="Gene3D" id="3.40.33.10">
    <property type="entry name" value="CAP"/>
    <property type="match status" value="1"/>
</dbReference>
<dbReference type="InterPro" id="IPR035940">
    <property type="entry name" value="CAP_sf"/>
</dbReference>
<protein>
    <recommendedName>
        <fullName evidence="2">SCP domain-containing protein</fullName>
    </recommendedName>
</protein>
<dbReference type="Gene3D" id="3.40.50.12090">
    <property type="match status" value="1"/>
</dbReference>
<dbReference type="PANTHER" id="PTHR30032">
    <property type="entry name" value="N-ACETYLMURAMOYL-L-ALANINE AMIDASE-RELATED"/>
    <property type="match status" value="1"/>
</dbReference>
<sequence length="716" mass="74484">MVTGGIPKVVETRTRGRPMRTRQRGTRALGVLIGAIALTLVGVPDEVRADDETPGDRNDWLGALNAFRAAGGLDPVEEEPAWLDSLEAGGRYVVEENHFTHYPDEDSEYYSEAAAEGLHSNLITPARSPATSIEGWIGSPGHAANALHPTLERVAYLGYKDEDSADITSVALLDVMRGRDGSPPGEPLLWPADEARVPLRDSGDSWKLDGCESEGFFAVVYPSGDGEADVASTSWVDADGEEVAHCATRDLLDIDGGPRGEWPSAAFVGTEEPLEFGREYELEVRLESGEELSSTFEIAWPSEVDGYPAPFPKPKWAEPEAELEVREREPDAVVVERPDVEGLRGLEVVVDGEARRAPFVLDDISISGLEPDTEHHIELVALAEDGSPVPGPAGSVTTPPEPETHRHAAEERVGTALEVADEAFPDGADTVVLVSGEDAADALAATPLAAAVDAPLLLTRAGSDGTLEPAVRDAVEALGADEALVVGGDAVVGPSVVDNLDAAGLDVARLAGSDRFATAALVADEVADRGGSTDDALLAASDPGDPDAGWPDVLGAGPYAALDEPTPILLTAPERLPDATREAVADRGTVEVVGGTGVVDEGVAAELTALGADVTRLAGADRYETNRHLVEAAIAAGADGDVVWLASGNGFADGLAAGAAAAQTGGVVALVQGDEPSWTGATRQWLLDEEPQAVHVVGGPTAVAPELVDALRPDRP</sequence>
<evidence type="ECO:0000259" key="2">
    <source>
        <dbReference type="Pfam" id="PF00188"/>
    </source>
</evidence>
<organism evidence="3 4">
    <name type="scientific">Egibacter rhizosphaerae</name>
    <dbReference type="NCBI Taxonomy" id="1670831"/>
    <lineage>
        <taxon>Bacteria</taxon>
        <taxon>Bacillati</taxon>
        <taxon>Actinomycetota</taxon>
        <taxon>Nitriliruptoria</taxon>
        <taxon>Egibacterales</taxon>
        <taxon>Egibacteraceae</taxon>
        <taxon>Egibacter</taxon>
    </lineage>
</organism>
<dbReference type="OrthoDB" id="68195at2"/>
<dbReference type="Proteomes" id="UP000291469">
    <property type="component" value="Chromosome"/>
</dbReference>
<dbReference type="InterPro" id="IPR014044">
    <property type="entry name" value="CAP_dom"/>
</dbReference>
<dbReference type="Pfam" id="PF04122">
    <property type="entry name" value="CW_binding_2"/>
    <property type="match status" value="3"/>
</dbReference>
<reference evidence="3 4" key="1">
    <citation type="submission" date="2019-01" db="EMBL/GenBank/DDBJ databases">
        <title>Egibacter rhizosphaerae EGI 80759T.</title>
        <authorList>
            <person name="Chen D.-D."/>
            <person name="Tian Y."/>
            <person name="Jiao J.-Y."/>
            <person name="Zhang X.-T."/>
            <person name="Zhang Y.-G."/>
            <person name="Zhang Y."/>
            <person name="Xiao M."/>
            <person name="Shu W.-S."/>
            <person name="Li W.-J."/>
        </authorList>
    </citation>
    <scope>NUCLEOTIDE SEQUENCE [LARGE SCALE GENOMIC DNA]</scope>
    <source>
        <strain evidence="3 4">EGI 80759</strain>
    </source>
</reference>
<evidence type="ECO:0000256" key="1">
    <source>
        <dbReference type="SAM" id="MobiDB-lite"/>
    </source>
</evidence>